<evidence type="ECO:0000256" key="7">
    <source>
        <dbReference type="ARBA" id="ARBA00023136"/>
    </source>
</evidence>
<dbReference type="GO" id="GO:0005886">
    <property type="term" value="C:plasma membrane"/>
    <property type="evidence" value="ECO:0007669"/>
    <property type="project" value="UniProtKB-SubCell"/>
</dbReference>
<evidence type="ECO:0000313" key="10">
    <source>
        <dbReference type="Proteomes" id="UP000075349"/>
    </source>
</evidence>
<dbReference type="AlphaFoldDB" id="A0A151JEN3"/>
<dbReference type="Gene3D" id="3.40.50.300">
    <property type="entry name" value="P-loop containing nucleotide triphosphate hydrolases"/>
    <property type="match status" value="2"/>
</dbReference>
<dbReference type="InterPro" id="IPR027417">
    <property type="entry name" value="P-loop_NTPase"/>
</dbReference>
<dbReference type="PROSITE" id="PS50893">
    <property type="entry name" value="ABC_TRANSPORTER_2"/>
    <property type="match status" value="2"/>
</dbReference>
<protein>
    <recommendedName>
        <fullName evidence="8">ABC transporter domain-containing protein</fullName>
    </recommendedName>
</protein>
<dbReference type="GO" id="GO:0016887">
    <property type="term" value="F:ATP hydrolysis activity"/>
    <property type="evidence" value="ECO:0007669"/>
    <property type="project" value="InterPro"/>
</dbReference>
<dbReference type="Pfam" id="PF00005">
    <property type="entry name" value="ABC_tran"/>
    <property type="match status" value="2"/>
</dbReference>
<evidence type="ECO:0000256" key="3">
    <source>
        <dbReference type="ARBA" id="ARBA00022448"/>
    </source>
</evidence>
<keyword evidence="6" id="KW-0067">ATP-binding</keyword>
<dbReference type="Proteomes" id="UP000075349">
    <property type="component" value="Unassembled WGS sequence"/>
</dbReference>
<dbReference type="PANTHER" id="PTHR43297:SF7">
    <property type="entry name" value="D,D-DIPEPTIDE TRANSPORT ATP-BINDING PROTEIN DDPD-RELATED"/>
    <property type="match status" value="1"/>
</dbReference>
<evidence type="ECO:0000256" key="1">
    <source>
        <dbReference type="ARBA" id="ARBA00004417"/>
    </source>
</evidence>
<evidence type="ECO:0000256" key="5">
    <source>
        <dbReference type="ARBA" id="ARBA00022741"/>
    </source>
</evidence>
<dbReference type="EMBL" id="LOMK01000002">
    <property type="protein sequence ID" value="KYN24215.1"/>
    <property type="molecule type" value="Genomic_DNA"/>
</dbReference>
<dbReference type="PROSITE" id="PS00211">
    <property type="entry name" value="ABC_TRANSPORTER_1"/>
    <property type="match status" value="1"/>
</dbReference>
<dbReference type="InterPro" id="IPR003439">
    <property type="entry name" value="ABC_transporter-like_ATP-bd"/>
</dbReference>
<dbReference type="PANTHER" id="PTHR43297">
    <property type="entry name" value="OLIGOPEPTIDE TRANSPORT ATP-BINDING PROTEIN APPD"/>
    <property type="match status" value="1"/>
</dbReference>
<sequence length="477" mass="53087">MNILKVDALAVKQGEKTVVQPLSFALQEGQSITILGETGSGKSLFVKAILGDLPASFAAEGELYLGDLPLSTLNAQQREQLWGREIAVLPQEPRLSLNPLMKIEQQVSEVYRWVRGMKRAEAKVQTDCAFAGMLLDDARQKHVLEISGGMAQRCALLCAQAAGGRLLIADEPTKGLDEQSKQQVIAALREVKRRGALITITHDLQVAEAVGGQLYVLRHGHWLAKEKTFKQWQADHSDHYSQSLIRASQPSEEKPTACLAEPLLDVQQLSVGFKERTLIRELSFSLRKGEVIGFSGPSGCGKSTLADVLLGLKKPLSGSVVYHQDFPLGKRLKLYQDPPQSFAPQLSLYRQLLDLCQLHGIEPNLIERYAQQLHIAADILLRTSEQVSGGELQRIAILRVLLLKPTLLIADEPTTRLDPHIARETMELLIHTTQSIGCALILISHSHQELERYCHKRLRFSDRCDDVTLESYVFKPR</sequence>
<evidence type="ECO:0000313" key="9">
    <source>
        <dbReference type="EMBL" id="KYN24215.1"/>
    </source>
</evidence>
<comment type="caution">
    <text evidence="9">The sequence shown here is derived from an EMBL/GenBank/DDBJ whole genome shotgun (WGS) entry which is preliminary data.</text>
</comment>
<comment type="similarity">
    <text evidence="2">Belongs to the ABC transporter superfamily.</text>
</comment>
<dbReference type="InterPro" id="IPR050388">
    <property type="entry name" value="ABC_Ni/Peptide_Import"/>
</dbReference>
<keyword evidence="3" id="KW-0813">Transport</keyword>
<keyword evidence="5" id="KW-0547">Nucleotide-binding</keyword>
<comment type="subcellular location">
    <subcellularLocation>
        <location evidence="1">Cell inner membrane</location>
        <topology evidence="1">Peripheral membrane protein</topology>
    </subcellularLocation>
</comment>
<reference evidence="10" key="1">
    <citation type="submission" date="2015-12" db="EMBL/GenBank/DDBJ databases">
        <authorList>
            <person name="Tarr C.L."/>
            <person name="Gladney L.M."/>
        </authorList>
    </citation>
    <scope>NUCLEOTIDE SEQUENCE [LARGE SCALE GENOMIC DNA]</scope>
    <source>
        <strain evidence="10">2756-81</strain>
    </source>
</reference>
<evidence type="ECO:0000256" key="2">
    <source>
        <dbReference type="ARBA" id="ARBA00005417"/>
    </source>
</evidence>
<accession>A0A151JEN3</accession>
<evidence type="ECO:0000256" key="4">
    <source>
        <dbReference type="ARBA" id="ARBA00022475"/>
    </source>
</evidence>
<feature type="domain" description="ABC transporter" evidence="8">
    <location>
        <begin position="4"/>
        <end position="244"/>
    </location>
</feature>
<gene>
    <name evidence="9" type="ORF">AUQ44_21245</name>
</gene>
<dbReference type="InterPro" id="IPR017871">
    <property type="entry name" value="ABC_transporter-like_CS"/>
</dbReference>
<evidence type="ECO:0000256" key="6">
    <source>
        <dbReference type="ARBA" id="ARBA00022840"/>
    </source>
</evidence>
<dbReference type="GO" id="GO:0005524">
    <property type="term" value="F:ATP binding"/>
    <property type="evidence" value="ECO:0007669"/>
    <property type="project" value="UniProtKB-KW"/>
</dbReference>
<dbReference type="SMART" id="SM00382">
    <property type="entry name" value="AAA"/>
    <property type="match status" value="2"/>
</dbReference>
<evidence type="ECO:0000259" key="8">
    <source>
        <dbReference type="PROSITE" id="PS50893"/>
    </source>
</evidence>
<dbReference type="InterPro" id="IPR003593">
    <property type="entry name" value="AAA+_ATPase"/>
</dbReference>
<feature type="domain" description="ABC transporter" evidence="8">
    <location>
        <begin position="264"/>
        <end position="476"/>
    </location>
</feature>
<keyword evidence="7" id="KW-0472">Membrane</keyword>
<proteinExistence type="inferred from homology"/>
<name>A0A151JEN3_9VIBR</name>
<dbReference type="SUPFAM" id="SSF52540">
    <property type="entry name" value="P-loop containing nucleoside triphosphate hydrolases"/>
    <property type="match status" value="2"/>
</dbReference>
<keyword evidence="4" id="KW-1003">Cell membrane</keyword>
<organism evidence="9 10">
    <name type="scientific">Vibrio cidicii</name>
    <dbReference type="NCBI Taxonomy" id="1763883"/>
    <lineage>
        <taxon>Bacteria</taxon>
        <taxon>Pseudomonadati</taxon>
        <taxon>Pseudomonadota</taxon>
        <taxon>Gammaproteobacteria</taxon>
        <taxon>Vibrionales</taxon>
        <taxon>Vibrionaceae</taxon>
        <taxon>Vibrio</taxon>
    </lineage>
</organism>